<dbReference type="EC" id="2.7.8.5" evidence="12"/>
<accession>A0A0W8FLN1</accession>
<dbReference type="GO" id="GO:0016020">
    <property type="term" value="C:membrane"/>
    <property type="evidence" value="ECO:0007669"/>
    <property type="project" value="UniProtKB-SubCell"/>
</dbReference>
<reference evidence="12" key="1">
    <citation type="journal article" date="2015" name="Proc. Natl. Acad. Sci. U.S.A.">
        <title>Networks of energetic and metabolic interactions define dynamics in microbial communities.</title>
        <authorList>
            <person name="Embree M."/>
            <person name="Liu J.K."/>
            <person name="Al-Bassam M.M."/>
            <person name="Zengler K."/>
        </authorList>
    </citation>
    <scope>NUCLEOTIDE SEQUENCE</scope>
</reference>
<dbReference type="AlphaFoldDB" id="A0A0W8FLN1"/>
<keyword evidence="4 12" id="KW-0808">Transferase</keyword>
<protein>
    <submittedName>
        <fullName evidence="12">Cdp-diacylglycerol--glycerol-3-phosphate 3-phosphatidyltransferase</fullName>
        <ecNumber evidence="12">2.7.8.5</ecNumber>
    </submittedName>
</protein>
<proteinExistence type="inferred from homology"/>
<evidence type="ECO:0000256" key="8">
    <source>
        <dbReference type="ARBA" id="ARBA00023136"/>
    </source>
</evidence>
<evidence type="ECO:0000256" key="2">
    <source>
        <dbReference type="ARBA" id="ARBA00010441"/>
    </source>
</evidence>
<dbReference type="GO" id="GO:0008444">
    <property type="term" value="F:CDP-diacylglycerol-glycerol-3-phosphate 3-phosphatidyltransferase activity"/>
    <property type="evidence" value="ECO:0007669"/>
    <property type="project" value="UniProtKB-EC"/>
</dbReference>
<evidence type="ECO:0000256" key="11">
    <source>
        <dbReference type="SAM" id="Phobius"/>
    </source>
</evidence>
<dbReference type="Gene3D" id="1.20.120.1760">
    <property type="match status" value="1"/>
</dbReference>
<evidence type="ECO:0000256" key="5">
    <source>
        <dbReference type="ARBA" id="ARBA00022692"/>
    </source>
</evidence>
<dbReference type="PANTHER" id="PTHR14269:SF62">
    <property type="entry name" value="CDP-DIACYLGLYCEROL--GLYCEROL-3-PHOSPHATE 3-PHOSPHATIDYLTRANSFERASE 1, CHLOROPLASTIC"/>
    <property type="match status" value="1"/>
</dbReference>
<evidence type="ECO:0000256" key="9">
    <source>
        <dbReference type="ARBA" id="ARBA00023209"/>
    </source>
</evidence>
<keyword evidence="10" id="KW-1208">Phospholipid metabolism</keyword>
<organism evidence="12">
    <name type="scientific">hydrocarbon metagenome</name>
    <dbReference type="NCBI Taxonomy" id="938273"/>
    <lineage>
        <taxon>unclassified sequences</taxon>
        <taxon>metagenomes</taxon>
        <taxon>ecological metagenomes</taxon>
    </lineage>
</organism>
<dbReference type="PIRSF" id="PIRSF000847">
    <property type="entry name" value="Phos_ph_gly_syn"/>
    <property type="match status" value="1"/>
</dbReference>
<keyword evidence="5 11" id="KW-0812">Transmembrane</keyword>
<name>A0A0W8FLN1_9ZZZZ</name>
<evidence type="ECO:0000256" key="10">
    <source>
        <dbReference type="ARBA" id="ARBA00023264"/>
    </source>
</evidence>
<dbReference type="EMBL" id="LNQE01001015">
    <property type="protein sequence ID" value="KUG21846.1"/>
    <property type="molecule type" value="Genomic_DNA"/>
</dbReference>
<feature type="transmembrane region" description="Helical" evidence="11">
    <location>
        <begin position="20"/>
        <end position="42"/>
    </location>
</feature>
<evidence type="ECO:0000256" key="4">
    <source>
        <dbReference type="ARBA" id="ARBA00022679"/>
    </source>
</evidence>
<comment type="similarity">
    <text evidence="2">Belongs to the CDP-alcohol phosphatidyltransferase class-I family.</text>
</comment>
<dbReference type="InterPro" id="IPR004570">
    <property type="entry name" value="Phosphatidylglycerol_P_synth"/>
</dbReference>
<dbReference type="InterPro" id="IPR050324">
    <property type="entry name" value="CDP-alcohol_PTase-I"/>
</dbReference>
<dbReference type="InterPro" id="IPR048254">
    <property type="entry name" value="CDP_ALCOHOL_P_TRANSF_CS"/>
</dbReference>
<keyword evidence="8 11" id="KW-0472">Membrane</keyword>
<evidence type="ECO:0000256" key="6">
    <source>
        <dbReference type="ARBA" id="ARBA00022989"/>
    </source>
</evidence>
<dbReference type="InterPro" id="IPR043130">
    <property type="entry name" value="CDP-OH_PTrfase_TM_dom"/>
</dbReference>
<evidence type="ECO:0000313" key="12">
    <source>
        <dbReference type="EMBL" id="KUG21846.1"/>
    </source>
</evidence>
<dbReference type="InterPro" id="IPR000462">
    <property type="entry name" value="CDP-OH_P_trans"/>
</dbReference>
<dbReference type="PROSITE" id="PS00379">
    <property type="entry name" value="CDP_ALCOHOL_P_TRANSF"/>
    <property type="match status" value="1"/>
</dbReference>
<comment type="caution">
    <text evidence="12">The sequence shown here is derived from an EMBL/GenBank/DDBJ whole genome shotgun (WGS) entry which is preliminary data.</text>
</comment>
<evidence type="ECO:0000256" key="7">
    <source>
        <dbReference type="ARBA" id="ARBA00023098"/>
    </source>
</evidence>
<feature type="transmembrane region" description="Helical" evidence="11">
    <location>
        <begin position="143"/>
        <end position="161"/>
    </location>
</feature>
<dbReference type="NCBIfam" id="TIGR00560">
    <property type="entry name" value="pgsA"/>
    <property type="match status" value="1"/>
</dbReference>
<keyword evidence="7" id="KW-0443">Lipid metabolism</keyword>
<evidence type="ECO:0000256" key="3">
    <source>
        <dbReference type="ARBA" id="ARBA00022516"/>
    </source>
</evidence>
<keyword evidence="9" id="KW-0594">Phospholipid biosynthesis</keyword>
<dbReference type="GO" id="GO:0046474">
    <property type="term" value="P:glycerophospholipid biosynthetic process"/>
    <property type="evidence" value="ECO:0007669"/>
    <property type="project" value="TreeGrafter"/>
</dbReference>
<comment type="subcellular location">
    <subcellularLocation>
        <location evidence="1">Membrane</location>
        <topology evidence="1">Multi-pass membrane protein</topology>
    </subcellularLocation>
</comment>
<dbReference type="PANTHER" id="PTHR14269">
    <property type="entry name" value="CDP-DIACYLGLYCEROL--GLYCEROL-3-PHOSPHATE 3-PHOSPHATIDYLTRANSFERASE-RELATED"/>
    <property type="match status" value="1"/>
</dbReference>
<feature type="transmembrane region" description="Helical" evidence="11">
    <location>
        <begin position="116"/>
        <end position="137"/>
    </location>
</feature>
<gene>
    <name evidence="12" type="ORF">ASZ90_008383</name>
</gene>
<keyword evidence="6 11" id="KW-1133">Transmembrane helix</keyword>
<evidence type="ECO:0000256" key="1">
    <source>
        <dbReference type="ARBA" id="ARBA00004141"/>
    </source>
</evidence>
<dbReference type="Pfam" id="PF01066">
    <property type="entry name" value="CDP-OH_P_transf"/>
    <property type="match status" value="1"/>
</dbReference>
<keyword evidence="3" id="KW-0444">Lipid biosynthesis</keyword>
<sequence>MRIGVVPFLFILLSNPGEFWSLVIAGLFVVASITDFFDGYIARKYHMITTMGKFLDPIADKIIVNTAMILMIPIGRIPAWIVAITIIRDLIVDVIRSIASSEGIYIQASILGKQKTVAQIIAVTALMIHYSIFGINAHTVGTVILYVALFLTIYSGIDYFIKLYKSVVK</sequence>